<dbReference type="InterPro" id="IPR036779">
    <property type="entry name" value="LysM_dom_sf"/>
</dbReference>
<accession>A0AAE5LRC0</accession>
<protein>
    <recommendedName>
        <fullName evidence="1">LysM domain-containing protein</fullName>
    </recommendedName>
</protein>
<dbReference type="EMBL" id="JABTDW010000001">
    <property type="protein sequence ID" value="NSB15827.1"/>
    <property type="molecule type" value="Genomic_DNA"/>
</dbReference>
<sequence>MSDLRKVWIKSFAENLEIVLPITPFPKFKESMSTNVQELFGFGEIDSGSNVKLDTWTCESFFPYENNNYSFDVSYIKYTPEYYVEVLSRWMKQEQVLEFQYYTASKTLNAYYCKIVGFDHEERDGSKNVYYTLYFREHKELNVEYQGSVNSAAIATSYGSDTYYVAEGDTLITIAAKIYGDSTKWSYLMDKNNLKNPLDITAGQSLKL</sequence>
<evidence type="ECO:0000313" key="2">
    <source>
        <dbReference type="EMBL" id="NSB15827.1"/>
    </source>
</evidence>
<gene>
    <name evidence="2" type="ORF">BCD95_004086</name>
</gene>
<dbReference type="InterPro" id="IPR018392">
    <property type="entry name" value="LysM"/>
</dbReference>
<evidence type="ECO:0000313" key="3">
    <source>
        <dbReference type="Proteomes" id="UP000822184"/>
    </source>
</evidence>
<dbReference type="RefSeq" id="WP_077855540.1">
    <property type="nucleotide sequence ID" value="NZ_JABTDW010000001.1"/>
</dbReference>
<dbReference type="SUPFAM" id="SSF54106">
    <property type="entry name" value="LysM domain"/>
    <property type="match status" value="1"/>
</dbReference>
<dbReference type="AlphaFoldDB" id="A0AAE5LRC0"/>
<proteinExistence type="predicted"/>
<name>A0AAE5LRC0_CLOBE</name>
<organism evidence="2 3">
    <name type="scientific">Clostridium beijerinckii</name>
    <name type="common">Clostridium MP</name>
    <dbReference type="NCBI Taxonomy" id="1520"/>
    <lineage>
        <taxon>Bacteria</taxon>
        <taxon>Bacillati</taxon>
        <taxon>Bacillota</taxon>
        <taxon>Clostridia</taxon>
        <taxon>Eubacteriales</taxon>
        <taxon>Clostridiaceae</taxon>
        <taxon>Clostridium</taxon>
    </lineage>
</organism>
<dbReference type="Proteomes" id="UP000822184">
    <property type="component" value="Unassembled WGS sequence"/>
</dbReference>
<evidence type="ECO:0000259" key="1">
    <source>
        <dbReference type="PROSITE" id="PS51782"/>
    </source>
</evidence>
<reference evidence="2" key="1">
    <citation type="submission" date="2020-06" db="EMBL/GenBank/DDBJ databases">
        <title>Genomic insights into acetone-butanol-ethanol (ABE) fermentation by sequencing solventogenic clostridia strains.</title>
        <authorList>
            <person name="Brown S."/>
        </authorList>
    </citation>
    <scope>NUCLEOTIDE SEQUENCE</scope>
    <source>
        <strain evidence="2">DJ123</strain>
    </source>
</reference>
<comment type="caution">
    <text evidence="2">The sequence shown here is derived from an EMBL/GenBank/DDBJ whole genome shotgun (WGS) entry which is preliminary data.</text>
</comment>
<feature type="domain" description="LysM" evidence="1">
    <location>
        <begin position="161"/>
        <end position="208"/>
    </location>
</feature>
<dbReference type="CDD" id="cd00118">
    <property type="entry name" value="LysM"/>
    <property type="match status" value="1"/>
</dbReference>
<dbReference type="Gene3D" id="3.10.350.10">
    <property type="entry name" value="LysM domain"/>
    <property type="match status" value="1"/>
</dbReference>
<dbReference type="Pfam" id="PF01476">
    <property type="entry name" value="LysM"/>
    <property type="match status" value="1"/>
</dbReference>
<dbReference type="PROSITE" id="PS51782">
    <property type="entry name" value="LYSM"/>
    <property type="match status" value="1"/>
</dbReference>